<dbReference type="EMBL" id="OC924240">
    <property type="protein sequence ID" value="CAD7655396.1"/>
    <property type="molecule type" value="Genomic_DNA"/>
</dbReference>
<reference evidence="5" key="1">
    <citation type="submission" date="2020-11" db="EMBL/GenBank/DDBJ databases">
        <authorList>
            <person name="Tran Van P."/>
        </authorList>
    </citation>
    <scope>NUCLEOTIDE SEQUENCE</scope>
</reference>
<dbReference type="InterPro" id="IPR015943">
    <property type="entry name" value="WD40/YVTN_repeat-like_dom_sf"/>
</dbReference>
<accession>A0A7R9QSS0</accession>
<proteinExistence type="inferred from homology"/>
<protein>
    <submittedName>
        <fullName evidence="5">Uncharacterized protein</fullName>
    </submittedName>
</protein>
<sequence>MRVMTTTATRADPVMSEIVDKRGIYYTTILSHAMSSDGRHMICGLKRGKLALFDIQSIIKQNADFDTKSLDGQDVEALEPLRRPQHIVDTSSPVYSVATFPTNKSEFVFGGKGQLQGWFIRDNKLAKDWSITLSSNTCMVNTIAATDERIFTGCGDHQIYGFDAESHKQIHRLNEHKDYVNCIQLSADGHMLYSGGEDGAVLVWDLRCGQKSVSQIYPHRTGDLSRPTYGKWIGALTLATNNWLICGGGPHLAVWHLNTMSYSTKFDAQSTANVVVAHNDYYISGGSDSSLHFWELNGELKSTIPTSASDVFSISAHHYKDSEFGIKELITGAGMSYKVDICANWKYKDFELLVY</sequence>
<dbReference type="PROSITE" id="PS50082">
    <property type="entry name" value="WD_REPEATS_2"/>
    <property type="match status" value="1"/>
</dbReference>
<dbReference type="Pfam" id="PF00400">
    <property type="entry name" value="WD40"/>
    <property type="match status" value="1"/>
</dbReference>
<dbReference type="PROSITE" id="PS50294">
    <property type="entry name" value="WD_REPEATS_REGION"/>
    <property type="match status" value="1"/>
</dbReference>
<dbReference type="InterPro" id="IPR042626">
    <property type="entry name" value="THOC6"/>
</dbReference>
<dbReference type="SMART" id="SM00320">
    <property type="entry name" value="WD40"/>
    <property type="match status" value="3"/>
</dbReference>
<keyword evidence="3" id="KW-0677">Repeat</keyword>
<dbReference type="GO" id="GO:0000347">
    <property type="term" value="C:THO complex"/>
    <property type="evidence" value="ECO:0007669"/>
    <property type="project" value="TreeGrafter"/>
</dbReference>
<evidence type="ECO:0000313" key="5">
    <source>
        <dbReference type="EMBL" id="CAD7655396.1"/>
    </source>
</evidence>
<dbReference type="InterPro" id="IPR019775">
    <property type="entry name" value="WD40_repeat_CS"/>
</dbReference>
<dbReference type="InterPro" id="IPR036322">
    <property type="entry name" value="WD40_repeat_dom_sf"/>
</dbReference>
<dbReference type="GO" id="GO:0006406">
    <property type="term" value="P:mRNA export from nucleus"/>
    <property type="evidence" value="ECO:0007669"/>
    <property type="project" value="TreeGrafter"/>
</dbReference>
<feature type="repeat" description="WD" evidence="4">
    <location>
        <begin position="173"/>
        <end position="214"/>
    </location>
</feature>
<evidence type="ECO:0000256" key="2">
    <source>
        <dbReference type="ARBA" id="ARBA00022574"/>
    </source>
</evidence>
<gene>
    <name evidence="5" type="ORF">ONB1V03_LOCUS12039</name>
</gene>
<evidence type="ECO:0000313" key="6">
    <source>
        <dbReference type="Proteomes" id="UP000728032"/>
    </source>
</evidence>
<keyword evidence="6" id="KW-1185">Reference proteome</keyword>
<dbReference type="PANTHER" id="PTHR44411:SF1">
    <property type="entry name" value="THO COMPLEX SUBUNIT 6 HOMOLOG"/>
    <property type="match status" value="1"/>
</dbReference>
<dbReference type="EMBL" id="CAJPVJ010009415">
    <property type="protein sequence ID" value="CAG2172583.1"/>
    <property type="molecule type" value="Genomic_DNA"/>
</dbReference>
<dbReference type="Proteomes" id="UP000728032">
    <property type="component" value="Unassembled WGS sequence"/>
</dbReference>
<name>A0A7R9QSS0_9ACAR</name>
<keyword evidence="2 4" id="KW-0853">WD repeat</keyword>
<comment type="similarity">
    <text evidence="1">Belongs to the WD repeat THOC6 family.</text>
</comment>
<dbReference type="PANTHER" id="PTHR44411">
    <property type="entry name" value="THO COMPLEX SUBUNIT 6 HOMOLOG"/>
    <property type="match status" value="1"/>
</dbReference>
<organism evidence="5">
    <name type="scientific">Oppiella nova</name>
    <dbReference type="NCBI Taxonomy" id="334625"/>
    <lineage>
        <taxon>Eukaryota</taxon>
        <taxon>Metazoa</taxon>
        <taxon>Ecdysozoa</taxon>
        <taxon>Arthropoda</taxon>
        <taxon>Chelicerata</taxon>
        <taxon>Arachnida</taxon>
        <taxon>Acari</taxon>
        <taxon>Acariformes</taxon>
        <taxon>Sarcoptiformes</taxon>
        <taxon>Oribatida</taxon>
        <taxon>Brachypylina</taxon>
        <taxon>Oppioidea</taxon>
        <taxon>Oppiidae</taxon>
        <taxon>Oppiella</taxon>
    </lineage>
</organism>
<dbReference type="AlphaFoldDB" id="A0A7R9QSS0"/>
<dbReference type="OrthoDB" id="273067at2759"/>
<dbReference type="PROSITE" id="PS00678">
    <property type="entry name" value="WD_REPEATS_1"/>
    <property type="match status" value="1"/>
</dbReference>
<dbReference type="InterPro" id="IPR001680">
    <property type="entry name" value="WD40_rpt"/>
</dbReference>
<evidence type="ECO:0000256" key="4">
    <source>
        <dbReference type="PROSITE-ProRule" id="PRU00221"/>
    </source>
</evidence>
<dbReference type="GO" id="GO:0000346">
    <property type="term" value="C:transcription export complex"/>
    <property type="evidence" value="ECO:0007669"/>
    <property type="project" value="TreeGrafter"/>
</dbReference>
<evidence type="ECO:0000256" key="3">
    <source>
        <dbReference type="ARBA" id="ARBA00022737"/>
    </source>
</evidence>
<evidence type="ECO:0000256" key="1">
    <source>
        <dbReference type="ARBA" id="ARBA00009728"/>
    </source>
</evidence>
<dbReference type="Gene3D" id="2.130.10.10">
    <property type="entry name" value="YVTN repeat-like/Quinoprotein amine dehydrogenase"/>
    <property type="match status" value="2"/>
</dbReference>
<dbReference type="SUPFAM" id="SSF50978">
    <property type="entry name" value="WD40 repeat-like"/>
    <property type="match status" value="1"/>
</dbReference>